<comment type="subcellular location">
    <subcellularLocation>
        <location evidence="1">Membrane</location>
        <location evidence="1">Clathrin-coated pit</location>
        <topology evidence="1">Peripheral membrane protein</topology>
        <orientation evidence="1">Cytoplasmic side</orientation>
    </subcellularLocation>
</comment>
<evidence type="ECO:0000259" key="8">
    <source>
        <dbReference type="PROSITE" id="PS50878"/>
    </source>
</evidence>
<dbReference type="GO" id="GO:0030136">
    <property type="term" value="C:clathrin-coated vesicle"/>
    <property type="evidence" value="ECO:0007669"/>
    <property type="project" value="TreeGrafter"/>
</dbReference>
<name>A0AA88IHI5_ARTSF</name>
<dbReference type="GO" id="GO:0072583">
    <property type="term" value="P:clathrin-dependent endocytosis"/>
    <property type="evidence" value="ECO:0007669"/>
    <property type="project" value="TreeGrafter"/>
</dbReference>
<comment type="similarity">
    <text evidence="2">Belongs to the FCHO family.</text>
</comment>
<dbReference type="EMBL" id="JAVRJZ010000001">
    <property type="protein sequence ID" value="KAK2727434.1"/>
    <property type="molecule type" value="Genomic_DNA"/>
</dbReference>
<feature type="compositionally biased region" description="Low complexity" evidence="7">
    <location>
        <begin position="684"/>
        <end position="699"/>
    </location>
</feature>
<dbReference type="PANTHER" id="PTHR23065">
    <property type="entry name" value="PROLINE-SERINE-THREONINE PHOSPHATASE INTERACTING PROTEIN 1"/>
    <property type="match status" value="1"/>
</dbReference>
<dbReference type="PROSITE" id="PS51072">
    <property type="entry name" value="MHD"/>
    <property type="match status" value="1"/>
</dbReference>
<feature type="region of interest" description="Disordered" evidence="7">
    <location>
        <begin position="339"/>
        <end position="358"/>
    </location>
</feature>
<feature type="region of interest" description="Disordered" evidence="7">
    <location>
        <begin position="374"/>
        <end position="532"/>
    </location>
</feature>
<gene>
    <name evidence="11" type="ORF">QYM36_008052</name>
</gene>
<keyword evidence="5" id="KW-0168">Coated pit</keyword>
<dbReference type="InterPro" id="IPR027267">
    <property type="entry name" value="AH/BAR_dom_sf"/>
</dbReference>
<feature type="compositionally biased region" description="Polar residues" evidence="7">
    <location>
        <begin position="414"/>
        <end position="425"/>
    </location>
</feature>
<feature type="compositionally biased region" description="Basic and acidic residues" evidence="7">
    <location>
        <begin position="393"/>
        <end position="409"/>
    </location>
</feature>
<evidence type="ECO:0000313" key="11">
    <source>
        <dbReference type="EMBL" id="KAK2727434.1"/>
    </source>
</evidence>
<feature type="domain" description="MHD" evidence="9">
    <location>
        <begin position="764"/>
        <end position="1031"/>
    </location>
</feature>
<dbReference type="GO" id="GO:0005886">
    <property type="term" value="C:plasma membrane"/>
    <property type="evidence" value="ECO:0007669"/>
    <property type="project" value="TreeGrafter"/>
</dbReference>
<evidence type="ECO:0000256" key="5">
    <source>
        <dbReference type="ARBA" id="ARBA00023176"/>
    </source>
</evidence>
<feature type="compositionally biased region" description="Basic and acidic residues" evidence="7">
    <location>
        <begin position="434"/>
        <end position="469"/>
    </location>
</feature>
<keyword evidence="3" id="KW-0254">Endocytosis</keyword>
<dbReference type="InterPro" id="IPR054713">
    <property type="entry name" value="GMIP/FCHO2-like_FCH"/>
</dbReference>
<dbReference type="CDD" id="cd01650">
    <property type="entry name" value="RT_nLTR_like"/>
    <property type="match status" value="1"/>
</dbReference>
<dbReference type="GO" id="GO:0071897">
    <property type="term" value="P:DNA biosynthetic process"/>
    <property type="evidence" value="ECO:0007669"/>
    <property type="project" value="UniProtKB-ARBA"/>
</dbReference>
<evidence type="ECO:0000256" key="6">
    <source>
        <dbReference type="PROSITE-ProRule" id="PRU01077"/>
    </source>
</evidence>
<keyword evidence="12" id="KW-1185">Reference proteome</keyword>
<dbReference type="SMART" id="SM00055">
    <property type="entry name" value="FCH"/>
    <property type="match status" value="1"/>
</dbReference>
<feature type="region of interest" description="Disordered" evidence="7">
    <location>
        <begin position="608"/>
        <end position="658"/>
    </location>
</feature>
<evidence type="ECO:0000313" key="12">
    <source>
        <dbReference type="Proteomes" id="UP001187531"/>
    </source>
</evidence>
<feature type="domain" description="Reverse transcriptase" evidence="8">
    <location>
        <begin position="1107"/>
        <end position="1354"/>
    </location>
</feature>
<organism evidence="11 12">
    <name type="scientific">Artemia franciscana</name>
    <name type="common">Brine shrimp</name>
    <name type="synonym">Artemia sanfranciscana</name>
    <dbReference type="NCBI Taxonomy" id="6661"/>
    <lineage>
        <taxon>Eukaryota</taxon>
        <taxon>Metazoa</taxon>
        <taxon>Ecdysozoa</taxon>
        <taxon>Arthropoda</taxon>
        <taxon>Crustacea</taxon>
        <taxon>Branchiopoda</taxon>
        <taxon>Anostraca</taxon>
        <taxon>Artemiidae</taxon>
        <taxon>Artemia</taxon>
    </lineage>
</organism>
<dbReference type="PROSITE" id="PS50878">
    <property type="entry name" value="RT_POL"/>
    <property type="match status" value="1"/>
</dbReference>
<evidence type="ECO:0000256" key="1">
    <source>
        <dbReference type="ARBA" id="ARBA00004283"/>
    </source>
</evidence>
<dbReference type="SUPFAM" id="SSF103657">
    <property type="entry name" value="BAR/IMD domain-like"/>
    <property type="match status" value="1"/>
</dbReference>
<sequence>MAVDFCDYFWGDKNSGFDVLYQNMKYDQVSSKELADFIKERSSIEESYSRSVSKLVKLAGSGTVSYGSFAPFWQLIKESCEKLSTLHAQLFSKLSELVKEILKYSDDLSKRHKTIKDEEIGTADAVQQLQTVTVAVQKAIEVYRQKGAELEVFRKENRPSKDVERAEQKFKKSTDDYKILLEKHNAAREDFERKMTVSCRHFQEIEQSHLAQLKEFLSTYIQLIQSNYDSVGKIHLEFKRQCDELTVEKLLEMFVRTKCTGLQKPAVLKFEELPIEAQNSHIGNDSDWSSLSGPLSDNRERDKPKKTEGKIRGKTKEVKEGKTKSSRRTTSLLNLFVIQGGGDKSKSTPSPKEVNDSELSANKSLGFFARTPWTSAPSSPADCDGVIGSTPPDLDRTAFRASKFGEESPPRVQTVASLATWTTGFLKSRRDRKKEKEKEAKDIKKNNKKRDSDASRGSGKEKNGDKSDTEEVADESVSESLDVQTPDPTHEVDEEGYRLRPKNDWTSGGEKEERSAFYSSSDSDSDDEPERKFHVKINPIIDEVKNSQISASVDELRATVENISLPSSMFNNSKKNVSIDAECNLGRSQTSLTKSSQDLVGLNLSCVSPPSSSSPYTNPRDRYSPLDQASPVSRVLSPPPQSTDSSSGSRYGTASSGELGDVFSEVGEILPSLPPKQSRPPSAPIISRSTTPSFSSISLPRPPSRRGNELSNRSHTMSPSPVSSSPLTSLKMETSLSSITEKVVPPPVGLSRGPSPLTLGMTDTVPIAVAFQEMIHAKFKGTDESKCQVHITGELLLSFPSGIIQVFSNNVSPAQLTFRVKSSQVVKVLKYNNELLNLETDIATGNYTFHFNMNSLRNLLRTQADSNPSAAYFNVDIFRYQVQTKSGAQSCPLHFVSFWKCEEANTGLLIKYKYNAHACKSPSPLTNVNLSAVVDGGVKNMQSVPEGQWKTDTNRAFWKVGKLSHLNEDGGVGTIRSRFEIKAGPSSIGSINAQFLCDGTTLSGSEIELLQHGYRLSLVKKRFVSGKWFSSDDNSNDSVAQKLIRNETENISSENQDKMEPITIEILQDVIKSIKPMKAPGPDGIMNFTIKKNINVLSPTLLKLFNSCLKTSYFPVLWKQANIIVILKKGKTNDGNPGSYRPISLLSNIGKIFERIIMNRLDKLSLDNCWVSKRQFGFCKGKSTIDAVDNMVSVIEKNKEEKKFTLCLFFDIKGAFDNAWHPGILKKLKDKKCPIQLLRLVKSFLSDRTVSYGKDESRKLEKSCPQGSILSPFLWLININDLLEMDFGENCTIQAYADDVTVILTNNDLANTLLTDNDLVNTLLTGNDLINTLLTDNDLLNTLLTDNDLVNTFLIDNDLVNTLLTDNDLIKTLLTDIDLVNTLLTDNGLVNALLTDNDLVITLQTDNDLVNTLLTGNDLVNTLLTDKDLVNTLHYKNSKCTAYSKEQLEQKQFFTEEVGHSFFERICLKG</sequence>
<feature type="compositionally biased region" description="Basic and acidic residues" evidence="7">
    <location>
        <begin position="297"/>
        <end position="323"/>
    </location>
</feature>
<evidence type="ECO:0000256" key="3">
    <source>
        <dbReference type="ARBA" id="ARBA00022583"/>
    </source>
</evidence>
<dbReference type="SUPFAM" id="SSF56672">
    <property type="entry name" value="DNA/RNA polymerases"/>
    <property type="match status" value="1"/>
</dbReference>
<feature type="compositionally biased region" description="Low complexity" evidence="7">
    <location>
        <begin position="645"/>
        <end position="657"/>
    </location>
</feature>
<dbReference type="Pfam" id="PF22699">
    <property type="entry name" value="GMIP-like_FCH"/>
    <property type="match status" value="1"/>
</dbReference>
<evidence type="ECO:0000259" key="10">
    <source>
        <dbReference type="PROSITE" id="PS51741"/>
    </source>
</evidence>
<feature type="non-terminal residue" evidence="11">
    <location>
        <position position="1"/>
    </location>
</feature>
<dbReference type="InterPro" id="IPR031160">
    <property type="entry name" value="F_BAR_dom"/>
</dbReference>
<evidence type="ECO:0000256" key="4">
    <source>
        <dbReference type="ARBA" id="ARBA00023054"/>
    </source>
</evidence>
<evidence type="ECO:0000259" key="9">
    <source>
        <dbReference type="PROSITE" id="PS51072"/>
    </source>
</evidence>
<dbReference type="CDD" id="cd07648">
    <property type="entry name" value="F-BAR_FCHO"/>
    <property type="match status" value="1"/>
</dbReference>
<dbReference type="InterPro" id="IPR043502">
    <property type="entry name" value="DNA/RNA_pol_sf"/>
</dbReference>
<dbReference type="PANTHER" id="PTHR23065:SF15">
    <property type="entry name" value="AT02057P"/>
    <property type="match status" value="1"/>
</dbReference>
<feature type="region of interest" description="Disordered" evidence="7">
    <location>
        <begin position="670"/>
        <end position="728"/>
    </location>
</feature>
<protein>
    <recommendedName>
        <fullName evidence="13">F-BAR domain only protein 2</fullName>
    </recommendedName>
</protein>
<dbReference type="GO" id="GO:0005905">
    <property type="term" value="C:clathrin-coated pit"/>
    <property type="evidence" value="ECO:0007669"/>
    <property type="project" value="UniProtKB-SubCell"/>
</dbReference>
<dbReference type="Proteomes" id="UP001187531">
    <property type="component" value="Unassembled WGS sequence"/>
</dbReference>
<accession>A0AA88IHI5</accession>
<feature type="region of interest" description="Disordered" evidence="7">
    <location>
        <begin position="281"/>
        <end position="327"/>
    </location>
</feature>
<keyword evidence="5" id="KW-0472">Membrane</keyword>
<keyword evidence="4 6" id="KW-0175">Coiled coil</keyword>
<feature type="compositionally biased region" description="Polar residues" evidence="7">
    <location>
        <begin position="281"/>
        <end position="295"/>
    </location>
</feature>
<dbReference type="InterPro" id="IPR000477">
    <property type="entry name" value="RT_dom"/>
</dbReference>
<dbReference type="GO" id="GO:0048268">
    <property type="term" value="P:clathrin coat assembly"/>
    <property type="evidence" value="ECO:0007669"/>
    <property type="project" value="TreeGrafter"/>
</dbReference>
<dbReference type="SUPFAM" id="SSF141571">
    <property type="entry name" value="Pentapeptide repeat-like"/>
    <property type="match status" value="1"/>
</dbReference>
<feature type="compositionally biased region" description="Pro residues" evidence="7">
    <location>
        <begin position="672"/>
        <end position="683"/>
    </location>
</feature>
<dbReference type="InterPro" id="IPR028565">
    <property type="entry name" value="MHD"/>
</dbReference>
<evidence type="ECO:0008006" key="13">
    <source>
        <dbReference type="Google" id="ProtNLM"/>
    </source>
</evidence>
<proteinExistence type="inferred from homology"/>
<dbReference type="InterPro" id="IPR001060">
    <property type="entry name" value="FCH_dom"/>
</dbReference>
<evidence type="ECO:0000256" key="2">
    <source>
        <dbReference type="ARBA" id="ARBA00011064"/>
    </source>
</evidence>
<dbReference type="Gene3D" id="1.20.1270.60">
    <property type="entry name" value="Arfaptin homology (AH) domain/BAR domain"/>
    <property type="match status" value="1"/>
</dbReference>
<reference evidence="11" key="1">
    <citation type="submission" date="2023-07" db="EMBL/GenBank/DDBJ databases">
        <title>Chromosome-level genome assembly of Artemia franciscana.</title>
        <authorList>
            <person name="Jo E."/>
        </authorList>
    </citation>
    <scope>NUCLEOTIDE SEQUENCE</scope>
    <source>
        <tissue evidence="11">Whole body</tissue>
    </source>
</reference>
<dbReference type="Pfam" id="PF10291">
    <property type="entry name" value="muHD"/>
    <property type="match status" value="1"/>
</dbReference>
<comment type="caution">
    <text evidence="11">The sequence shown here is derived from an EMBL/GenBank/DDBJ whole genome shotgun (WGS) entry which is preliminary data.</text>
</comment>
<dbReference type="InterPro" id="IPR018808">
    <property type="entry name" value="Muniscin_C"/>
</dbReference>
<dbReference type="PROSITE" id="PS51741">
    <property type="entry name" value="F_BAR"/>
    <property type="match status" value="1"/>
</dbReference>
<feature type="compositionally biased region" description="Basic and acidic residues" evidence="7">
    <location>
        <begin position="488"/>
        <end position="515"/>
    </location>
</feature>
<dbReference type="Pfam" id="PF00078">
    <property type="entry name" value="RVT_1"/>
    <property type="match status" value="1"/>
</dbReference>
<evidence type="ECO:0000256" key="7">
    <source>
        <dbReference type="SAM" id="MobiDB-lite"/>
    </source>
</evidence>
<feature type="domain" description="F-BAR" evidence="10">
    <location>
        <begin position="3"/>
        <end position="250"/>
    </location>
</feature>
<feature type="compositionally biased region" description="Polar residues" evidence="7">
    <location>
        <begin position="478"/>
        <end position="487"/>
    </location>
</feature>